<name>A0A5J4WT18_9EUKA</name>
<dbReference type="Proteomes" id="UP000324800">
    <property type="component" value="Unassembled WGS sequence"/>
</dbReference>
<comment type="caution">
    <text evidence="1">The sequence shown here is derived from an EMBL/GenBank/DDBJ whole genome shotgun (WGS) entry which is preliminary data.</text>
</comment>
<protein>
    <submittedName>
        <fullName evidence="1">Uncharacterized protein</fullName>
    </submittedName>
</protein>
<accession>A0A5J4WT18</accession>
<gene>
    <name evidence="1" type="ORF">EZS28_006389</name>
    <name evidence="2" type="ORF">EZS28_006393</name>
</gene>
<proteinExistence type="predicted"/>
<evidence type="ECO:0000313" key="1">
    <source>
        <dbReference type="EMBL" id="KAA6398080.1"/>
    </source>
</evidence>
<dbReference type="EMBL" id="SNRW01001038">
    <property type="protein sequence ID" value="KAA6398084.1"/>
    <property type="molecule type" value="Genomic_DNA"/>
</dbReference>
<sequence>MLTQKPQSLTCVFAQAVQDIEHQKTRVVEQRDEWQVPVHPQPLENGRRELNFHTELQTWCVEIGRRSRRPCQLQEAVPSCSSQLTELTDGTGSETFLHWDPCFDDCRKLHRKDVNNFSNHVVCVTATRNAYRFVVEKLERDELLIEVFERQFEDNIKTDIQKIEFGPVPSPLNPIIKFGVSQTPVKILTFEFPVAKKNLIRDHKVIFHVSLLGTEVIVCYSGYDMDAVFSSRTVDTFPPSPFVEGSFQFWGHNQY</sequence>
<reference evidence="1 3" key="1">
    <citation type="submission" date="2019-03" db="EMBL/GenBank/DDBJ databases">
        <title>Single cell metagenomics reveals metabolic interactions within the superorganism composed of flagellate Streblomastix strix and complex community of Bacteroidetes bacteria on its surface.</title>
        <authorList>
            <person name="Treitli S.C."/>
            <person name="Kolisko M."/>
            <person name="Husnik F."/>
            <person name="Keeling P."/>
            <person name="Hampl V."/>
        </authorList>
    </citation>
    <scope>NUCLEOTIDE SEQUENCE [LARGE SCALE GENOMIC DNA]</scope>
    <source>
        <strain evidence="1">ST1C</strain>
    </source>
</reference>
<organism evidence="1 3">
    <name type="scientific">Streblomastix strix</name>
    <dbReference type="NCBI Taxonomy" id="222440"/>
    <lineage>
        <taxon>Eukaryota</taxon>
        <taxon>Metamonada</taxon>
        <taxon>Preaxostyla</taxon>
        <taxon>Oxymonadida</taxon>
        <taxon>Streblomastigidae</taxon>
        <taxon>Streblomastix</taxon>
    </lineage>
</organism>
<evidence type="ECO:0000313" key="2">
    <source>
        <dbReference type="EMBL" id="KAA6398084.1"/>
    </source>
</evidence>
<dbReference type="EMBL" id="SNRW01001038">
    <property type="protein sequence ID" value="KAA6398080.1"/>
    <property type="molecule type" value="Genomic_DNA"/>
</dbReference>
<dbReference type="AlphaFoldDB" id="A0A5J4WT18"/>
<evidence type="ECO:0000313" key="3">
    <source>
        <dbReference type="Proteomes" id="UP000324800"/>
    </source>
</evidence>